<evidence type="ECO:0000256" key="4">
    <source>
        <dbReference type="SAM" id="Coils"/>
    </source>
</evidence>
<keyword evidence="3 4" id="KW-0175">Coiled coil</keyword>
<dbReference type="AlphaFoldDB" id="A0A4S2HFI1"/>
<dbReference type="InterPro" id="IPR006143">
    <property type="entry name" value="RND_pump_MFP"/>
</dbReference>
<proteinExistence type="inferred from homology"/>
<dbReference type="Gene3D" id="1.10.287.470">
    <property type="entry name" value="Helix hairpin bin"/>
    <property type="match status" value="1"/>
</dbReference>
<dbReference type="FunFam" id="2.40.30.170:FF:000010">
    <property type="entry name" value="Efflux RND transporter periplasmic adaptor subunit"/>
    <property type="match status" value="1"/>
</dbReference>
<accession>A0A4S2HFI1</accession>
<gene>
    <name evidence="7" type="ORF">E5162_03875</name>
</gene>
<feature type="domain" description="CusB-like beta-barrel" evidence="6">
    <location>
        <begin position="239"/>
        <end position="313"/>
    </location>
</feature>
<name>A0A4S2HFI1_9PROT</name>
<dbReference type="GO" id="GO:0022857">
    <property type="term" value="F:transmembrane transporter activity"/>
    <property type="evidence" value="ECO:0007669"/>
    <property type="project" value="InterPro"/>
</dbReference>
<comment type="caution">
    <text evidence="7">The sequence shown here is derived from an EMBL/GenBank/DDBJ whole genome shotgun (WGS) entry which is preliminary data.</text>
</comment>
<dbReference type="OrthoDB" id="9791520at2"/>
<evidence type="ECO:0000256" key="1">
    <source>
        <dbReference type="ARBA" id="ARBA00004196"/>
    </source>
</evidence>
<dbReference type="Pfam" id="PF25917">
    <property type="entry name" value="BSH_RND"/>
    <property type="match status" value="1"/>
</dbReference>
<dbReference type="Proteomes" id="UP000305451">
    <property type="component" value="Unassembled WGS sequence"/>
</dbReference>
<organism evidence="7 8">
    <name type="scientific">Marinicauda pacifica</name>
    <dbReference type="NCBI Taxonomy" id="1133559"/>
    <lineage>
        <taxon>Bacteria</taxon>
        <taxon>Pseudomonadati</taxon>
        <taxon>Pseudomonadota</taxon>
        <taxon>Alphaproteobacteria</taxon>
        <taxon>Maricaulales</taxon>
        <taxon>Maricaulaceae</taxon>
        <taxon>Marinicauda</taxon>
    </lineage>
</organism>
<protein>
    <submittedName>
        <fullName evidence="7">Efflux RND transporter periplasmic adaptor subunit</fullName>
    </submittedName>
</protein>
<dbReference type="GO" id="GO:0030313">
    <property type="term" value="C:cell envelope"/>
    <property type="evidence" value="ECO:0007669"/>
    <property type="project" value="UniProtKB-SubCell"/>
</dbReference>
<dbReference type="Gene3D" id="2.40.50.100">
    <property type="match status" value="1"/>
</dbReference>
<dbReference type="SUPFAM" id="SSF111369">
    <property type="entry name" value="HlyD-like secretion proteins"/>
    <property type="match status" value="3"/>
</dbReference>
<comment type="subcellular location">
    <subcellularLocation>
        <location evidence="1">Cell envelope</location>
    </subcellularLocation>
</comment>
<dbReference type="PANTHER" id="PTHR32347:SF14">
    <property type="entry name" value="EFFLUX SYSTEM COMPONENT YKNX-RELATED"/>
    <property type="match status" value="1"/>
</dbReference>
<evidence type="ECO:0000256" key="2">
    <source>
        <dbReference type="ARBA" id="ARBA00009477"/>
    </source>
</evidence>
<dbReference type="InterPro" id="IPR050465">
    <property type="entry name" value="UPF0194_transport"/>
</dbReference>
<dbReference type="Pfam" id="PF25954">
    <property type="entry name" value="Beta-barrel_RND_2"/>
    <property type="match status" value="1"/>
</dbReference>
<dbReference type="InterPro" id="IPR058625">
    <property type="entry name" value="MdtA-like_BSH"/>
</dbReference>
<dbReference type="NCBIfam" id="TIGR01730">
    <property type="entry name" value="RND_mfp"/>
    <property type="match status" value="1"/>
</dbReference>
<feature type="domain" description="Multidrug resistance protein MdtA-like barrel-sandwich hybrid" evidence="5">
    <location>
        <begin position="60"/>
        <end position="227"/>
    </location>
</feature>
<dbReference type="PANTHER" id="PTHR32347">
    <property type="entry name" value="EFFLUX SYSTEM COMPONENT YKNX-RELATED"/>
    <property type="match status" value="1"/>
</dbReference>
<dbReference type="EMBL" id="SRXV01000001">
    <property type="protein sequence ID" value="TGY94422.1"/>
    <property type="molecule type" value="Genomic_DNA"/>
</dbReference>
<dbReference type="Gene3D" id="2.40.30.170">
    <property type="match status" value="1"/>
</dbReference>
<reference evidence="7 8" key="1">
    <citation type="journal article" date="2013" name="Int. J. Syst. Evol. Microbiol.">
        <title>Marinicauda pacifica gen. nov., sp. nov., a prosthecate alphaproteobacterium of the family Hyphomonadaceae isolated from deep seawater.</title>
        <authorList>
            <person name="Zhang X.Y."/>
            <person name="Li G.W."/>
            <person name="Wang C.S."/>
            <person name="Zhang Y.J."/>
            <person name="Xu X.W."/>
            <person name="Li H."/>
            <person name="Liu A."/>
            <person name="Liu C."/>
            <person name="Xie B.B."/>
            <person name="Qin Q.L."/>
            <person name="Xu Z."/>
            <person name="Chen X.L."/>
            <person name="Zhou B.C."/>
            <person name="Zhang Y.Z."/>
        </authorList>
    </citation>
    <scope>NUCLEOTIDE SEQUENCE [LARGE SCALE GENOMIC DNA]</scope>
    <source>
        <strain evidence="7 8">P-1 km-3</strain>
    </source>
</reference>
<evidence type="ECO:0000256" key="3">
    <source>
        <dbReference type="ARBA" id="ARBA00023054"/>
    </source>
</evidence>
<dbReference type="InterPro" id="IPR058792">
    <property type="entry name" value="Beta-barrel_RND_2"/>
</dbReference>
<evidence type="ECO:0000259" key="6">
    <source>
        <dbReference type="Pfam" id="PF25954"/>
    </source>
</evidence>
<sequence length="491" mass="52269">MKRLGLAAIALLALLLAVWAIFLRGGAGAPGGLEIETAELERRDLSRIVSATGEIAPLVTVEVGSQLSGQILEITKDFNDIVVEGDLLARLDPQTYESRVNEARASLEVAQAQVEVNRAGVTRAQAELREAERAFNRAQELLARGTYAEAQFDTFESAYTSAQAGLAVARANLRNAQATLAQRQANLDNAEVDLERTSIRAPIDGIVIDRQIDVGQTVAASLNAPVLFIIAQDLSRIQIEAQVDEADIGQIATDQPVSFDVDAYPGRDFAGTVSQVRLAALNEQNVVTYTVVIEADNPGQRLLPGMTANVDIVTGAVTGVMAAPNAALRFAPRGAAEALVETGGASPDRAGSGGAMLDATVERLTEELELDEDQAGEVRRALEEAFAGLRQQMRAPGGPGAGRPDMQAMMQRALRDVLSADQMARFQQLQSERGARGGERPARGTLWVETAQGRLRSQPVLLGLSDGQYTQIMGDTLEAGSPVVVRVREAG</sequence>
<keyword evidence="8" id="KW-1185">Reference proteome</keyword>
<evidence type="ECO:0000313" key="7">
    <source>
        <dbReference type="EMBL" id="TGY94422.1"/>
    </source>
</evidence>
<dbReference type="GO" id="GO:0016020">
    <property type="term" value="C:membrane"/>
    <property type="evidence" value="ECO:0007669"/>
    <property type="project" value="InterPro"/>
</dbReference>
<dbReference type="RefSeq" id="WP_135943619.1">
    <property type="nucleotide sequence ID" value="NZ_BMEI01000001.1"/>
</dbReference>
<evidence type="ECO:0000259" key="5">
    <source>
        <dbReference type="Pfam" id="PF25917"/>
    </source>
</evidence>
<comment type="similarity">
    <text evidence="2">Belongs to the membrane fusion protein (MFP) (TC 8.A.1) family.</text>
</comment>
<feature type="coiled-coil region" evidence="4">
    <location>
        <begin position="121"/>
        <end position="200"/>
    </location>
</feature>
<evidence type="ECO:0000313" key="8">
    <source>
        <dbReference type="Proteomes" id="UP000305451"/>
    </source>
</evidence>